<feature type="domain" description="DUF3298" evidence="1">
    <location>
        <begin position="476"/>
        <end position="550"/>
    </location>
</feature>
<dbReference type="EMBL" id="JBHLTP010000005">
    <property type="protein sequence ID" value="MFC0523587.1"/>
    <property type="molecule type" value="Genomic_DNA"/>
</dbReference>
<protein>
    <submittedName>
        <fullName evidence="2">WG repeat-containing protein</fullName>
    </submittedName>
</protein>
<reference evidence="2 3" key="1">
    <citation type="submission" date="2024-09" db="EMBL/GenBank/DDBJ databases">
        <authorList>
            <person name="Sun Q."/>
            <person name="Mori K."/>
        </authorList>
    </citation>
    <scope>NUCLEOTIDE SEQUENCE [LARGE SCALE GENOMIC DNA]</scope>
    <source>
        <strain evidence="2 3">NCAIM B.02529</strain>
    </source>
</reference>
<keyword evidence="3" id="KW-1185">Reference proteome</keyword>
<evidence type="ECO:0000313" key="2">
    <source>
        <dbReference type="EMBL" id="MFC0523587.1"/>
    </source>
</evidence>
<dbReference type="PANTHER" id="PTHR37841:SF1">
    <property type="entry name" value="DUF3298 DOMAIN-CONTAINING PROTEIN"/>
    <property type="match status" value="1"/>
</dbReference>
<dbReference type="Proteomes" id="UP001589836">
    <property type="component" value="Unassembled WGS sequence"/>
</dbReference>
<dbReference type="SUPFAM" id="SSF69360">
    <property type="entry name" value="Cell wall binding repeat"/>
    <property type="match status" value="1"/>
</dbReference>
<dbReference type="InterPro" id="IPR037126">
    <property type="entry name" value="PdaC/RsiV-like_sf"/>
</dbReference>
<dbReference type="RefSeq" id="WP_377346583.1">
    <property type="nucleotide sequence ID" value="NZ_JBHLTP010000005.1"/>
</dbReference>
<sequence length="569" mass="65814">MHQKLYPAAMQTVTGEKWGYINVKGLFVIDPQFNQARDFQKNGLAIVEVDGLYGVLDTTGSFIVKPQYDYISSFSEERASASNSKGTWVINEEGTLLTSTPYPYIGRYENGMAVFNKDTESGVRYGYLDRQGQEALRPIYLSADDFQEKKALVKVRENDFALINRNGSVLYSYLYPYVGARGDGLLAFQRDSGGKYGYINEKGRIVVEPQFDGAQRFYEQRAIINRIDDYLYYYGVIDRKGNMVIEPEFNDIVPMKENRFAVGKAKKPSEPYLGSTYAIVKADGEYLSDFRYESVQPYEKGFASAHDRENTFFLNKKGKIAQHMPILPGQGAMVLEGSLIRATIDYQLFYVNREGKLIWRPNKTIRLNHQYRVLQWKYKPNPDYLVYYPVVRGMEDTKAQQRVNETLREISQVKPIPPEEQLDYSFYGDFEIEFFQQEILVLQLNGSKYYFGAAHPMPTRTYTNIHLTDGTFFELKDLFKENSDYVKVLSELVGKDIQHDEQYDYIFPGSYKGVAPNQPFYVNERELFLYYPPYDIAPYAAGFVTFSIPFTEINDIINHQGAFWKSFHE</sequence>
<dbReference type="InterPro" id="IPR021729">
    <property type="entry name" value="DUF3298"/>
</dbReference>
<dbReference type="PANTHER" id="PTHR37841">
    <property type="entry name" value="GLR2918 PROTEIN"/>
    <property type="match status" value="1"/>
</dbReference>
<accession>A0ABV6LME9</accession>
<proteinExistence type="predicted"/>
<evidence type="ECO:0000313" key="3">
    <source>
        <dbReference type="Proteomes" id="UP001589836"/>
    </source>
</evidence>
<organism evidence="2 3">
    <name type="scientific">Pontibacillus salicampi</name>
    <dbReference type="NCBI Taxonomy" id="1449801"/>
    <lineage>
        <taxon>Bacteria</taxon>
        <taxon>Bacillati</taxon>
        <taxon>Bacillota</taxon>
        <taxon>Bacilli</taxon>
        <taxon>Bacillales</taxon>
        <taxon>Bacillaceae</taxon>
        <taxon>Pontibacillus</taxon>
    </lineage>
</organism>
<dbReference type="InterPro" id="IPR032774">
    <property type="entry name" value="WG_beta_rep"/>
</dbReference>
<dbReference type="Pfam" id="PF11738">
    <property type="entry name" value="DUF3298"/>
    <property type="match status" value="1"/>
</dbReference>
<evidence type="ECO:0000259" key="1">
    <source>
        <dbReference type="Pfam" id="PF11738"/>
    </source>
</evidence>
<name>A0ABV6LME9_9BACI</name>
<dbReference type="Gene3D" id="3.90.640.20">
    <property type="entry name" value="Heat-shock cognate protein, ATPase"/>
    <property type="match status" value="1"/>
</dbReference>
<comment type="caution">
    <text evidence="2">The sequence shown here is derived from an EMBL/GenBank/DDBJ whole genome shotgun (WGS) entry which is preliminary data.</text>
</comment>
<dbReference type="Pfam" id="PF14903">
    <property type="entry name" value="WG_beta_rep"/>
    <property type="match status" value="4"/>
</dbReference>
<gene>
    <name evidence="2" type="ORF">ACFFGV_08310</name>
</gene>
<dbReference type="Gene3D" id="3.30.565.40">
    <property type="entry name" value="Fervidobacterium nodosum Rt17-B1 like"/>
    <property type="match status" value="1"/>
</dbReference>